<feature type="region of interest" description="Disordered" evidence="1">
    <location>
        <begin position="199"/>
        <end position="232"/>
    </location>
</feature>
<protein>
    <submittedName>
        <fullName evidence="3">Uncharacterized protein</fullName>
    </submittedName>
</protein>
<feature type="transmembrane region" description="Helical" evidence="2">
    <location>
        <begin position="138"/>
        <end position="159"/>
    </location>
</feature>
<proteinExistence type="predicted"/>
<evidence type="ECO:0000256" key="2">
    <source>
        <dbReference type="SAM" id="Phobius"/>
    </source>
</evidence>
<evidence type="ECO:0000256" key="1">
    <source>
        <dbReference type="SAM" id="MobiDB-lite"/>
    </source>
</evidence>
<feature type="transmembrane region" description="Helical" evidence="2">
    <location>
        <begin position="12"/>
        <end position="38"/>
    </location>
</feature>
<keyword evidence="4" id="KW-1185">Reference proteome</keyword>
<dbReference type="STRING" id="253628.A0A0D1XWE4"/>
<reference evidence="3 4" key="1">
    <citation type="submission" date="2015-01" db="EMBL/GenBank/DDBJ databases">
        <title>The Genome Sequence of Ochroconis gallopava CBS43764.</title>
        <authorList>
            <consortium name="The Broad Institute Genomics Platform"/>
            <person name="Cuomo C."/>
            <person name="de Hoog S."/>
            <person name="Gorbushina A."/>
            <person name="Stielow B."/>
            <person name="Teixiera M."/>
            <person name="Abouelleil A."/>
            <person name="Chapman S.B."/>
            <person name="Priest M."/>
            <person name="Young S.K."/>
            <person name="Wortman J."/>
            <person name="Nusbaum C."/>
            <person name="Birren B."/>
        </authorList>
    </citation>
    <scope>NUCLEOTIDE SEQUENCE [LARGE SCALE GENOMIC DNA]</scope>
    <source>
        <strain evidence="3 4">CBS 43764</strain>
    </source>
</reference>
<dbReference type="InParanoid" id="A0A0D1XWE4"/>
<dbReference type="HOGENOM" id="CLU_528067_0_0_1"/>
<sequence>MFLSRWKYNASTAGFVYIHLALWGSLTTLVLALYLFAVGASDEVLVPCAILLIIATSASFAYIAFYEYHARKRTIMVRTEEVYSAARKPVYIASRLSIALAMLWLLSSGWNMIIAARQPICKSGQPTLRLWQREGTCIAQRAGAAFSILNLLIACALFAHMLSTRDPYGTHLLGKARDRPNTVTPYKFSATFRLSKGKQGLVLKRRNSNESKLAAKPLPKTPNSTRPSTPAVETVDPISLQILTAVNLAVSPPTTRSTLRSELQPAPNHTPKKPSNLRHSNTSTDQRRDPSKDVGTSQETIAQKEIAQPLPATTISRIPAKQPLSLPTSRFRPSSKAPLSSHPYQSQVQSRITKIEPASQRLDLKASQKPLIPSEPAHTYSRNHSRNKSAPFPPTVPPKAWASPGPAVAPSHKRGHVRCTSDPNQMISAHLAAEMDRAMRLEFKLKELSQKVEPQWIDDANVDRHSSSSARRASDSGDRRGTTMDLKSYKNDLEKERLYAKIEWNMLMGKEVSILD</sequence>
<feature type="region of interest" description="Disordered" evidence="1">
    <location>
        <begin position="252"/>
        <end position="351"/>
    </location>
</feature>
<keyword evidence="2" id="KW-0472">Membrane</keyword>
<feature type="transmembrane region" description="Helical" evidence="2">
    <location>
        <begin position="44"/>
        <end position="68"/>
    </location>
</feature>
<keyword evidence="2" id="KW-1133">Transmembrane helix</keyword>
<gene>
    <name evidence="3" type="ORF">PV09_01952</name>
</gene>
<dbReference type="OrthoDB" id="3944567at2759"/>
<feature type="transmembrane region" description="Helical" evidence="2">
    <location>
        <begin position="89"/>
        <end position="107"/>
    </location>
</feature>
<dbReference type="EMBL" id="KN847533">
    <property type="protein sequence ID" value="KIW07061.1"/>
    <property type="molecule type" value="Genomic_DNA"/>
</dbReference>
<keyword evidence="2" id="KW-0812">Transmembrane</keyword>
<organism evidence="3 4">
    <name type="scientific">Verruconis gallopava</name>
    <dbReference type="NCBI Taxonomy" id="253628"/>
    <lineage>
        <taxon>Eukaryota</taxon>
        <taxon>Fungi</taxon>
        <taxon>Dikarya</taxon>
        <taxon>Ascomycota</taxon>
        <taxon>Pezizomycotina</taxon>
        <taxon>Dothideomycetes</taxon>
        <taxon>Pleosporomycetidae</taxon>
        <taxon>Venturiales</taxon>
        <taxon>Sympoventuriaceae</taxon>
        <taxon>Verruconis</taxon>
    </lineage>
</organism>
<feature type="compositionally biased region" description="Polar residues" evidence="1">
    <location>
        <begin position="252"/>
        <end position="261"/>
    </location>
</feature>
<feature type="region of interest" description="Disordered" evidence="1">
    <location>
        <begin position="365"/>
        <end position="419"/>
    </location>
</feature>
<accession>A0A0D1XWE4</accession>
<dbReference type="GeneID" id="27309925"/>
<dbReference type="RefSeq" id="XP_016216930.1">
    <property type="nucleotide sequence ID" value="XM_016354914.1"/>
</dbReference>
<feature type="compositionally biased region" description="Polar residues" evidence="1">
    <location>
        <begin position="342"/>
        <end position="351"/>
    </location>
</feature>
<dbReference type="AlphaFoldDB" id="A0A0D1XWE4"/>
<dbReference type="Proteomes" id="UP000053259">
    <property type="component" value="Unassembled WGS sequence"/>
</dbReference>
<name>A0A0D1XWE4_9PEZI</name>
<feature type="compositionally biased region" description="Basic and acidic residues" evidence="1">
    <location>
        <begin position="461"/>
        <end position="484"/>
    </location>
</feature>
<feature type="region of interest" description="Disordered" evidence="1">
    <location>
        <begin position="459"/>
        <end position="484"/>
    </location>
</feature>
<evidence type="ECO:0000313" key="3">
    <source>
        <dbReference type="EMBL" id="KIW07061.1"/>
    </source>
</evidence>
<dbReference type="VEuPathDB" id="FungiDB:PV09_01952"/>
<evidence type="ECO:0000313" key="4">
    <source>
        <dbReference type="Proteomes" id="UP000053259"/>
    </source>
</evidence>